<sequence length="143" mass="16125">MKIMIGIDTGVKTGFAVAADRGKGGELEQVESLSITQAMSKVKDSIQTWGTQNVCLYIEDARQRTWFTGGREKAQGVGSVKRDAQIWEDWCKEQGYLYKMIHPAANATKKKATDFFRMTGWKGRTNEHARDAAMLVFQRIAKF</sequence>
<comment type="caution">
    <text evidence="1">The sequence shown here is derived from an EMBL/GenBank/DDBJ whole genome shotgun (WGS) entry which is preliminary data.</text>
</comment>
<name>A0AA42LBI1_ACIJO</name>
<dbReference type="RefSeq" id="WP_201707203.1">
    <property type="nucleotide sequence ID" value="NZ_CP068195.1"/>
</dbReference>
<proteinExistence type="predicted"/>
<evidence type="ECO:0000313" key="2">
    <source>
        <dbReference type="Proteomes" id="UP001161099"/>
    </source>
</evidence>
<dbReference type="Proteomes" id="UP001161099">
    <property type="component" value="Unassembled WGS sequence"/>
</dbReference>
<dbReference type="EMBL" id="JAOCDR010000050">
    <property type="protein sequence ID" value="MDH0657326.1"/>
    <property type="molecule type" value="Genomic_DNA"/>
</dbReference>
<dbReference type="AlphaFoldDB" id="A0AA42LBI1"/>
<gene>
    <name evidence="1" type="ORF">N5D11_14620</name>
</gene>
<protein>
    <submittedName>
        <fullName evidence="1">Uncharacterized protein</fullName>
    </submittedName>
</protein>
<organism evidence="1 2">
    <name type="scientific">Acinetobacter johnsonii</name>
    <dbReference type="NCBI Taxonomy" id="40214"/>
    <lineage>
        <taxon>Bacteria</taxon>
        <taxon>Pseudomonadati</taxon>
        <taxon>Pseudomonadota</taxon>
        <taxon>Gammaproteobacteria</taxon>
        <taxon>Moraxellales</taxon>
        <taxon>Moraxellaceae</taxon>
        <taxon>Acinetobacter</taxon>
    </lineage>
</organism>
<reference evidence="1" key="1">
    <citation type="submission" date="2022-09" db="EMBL/GenBank/DDBJ databases">
        <title>Intensive care unit water sources are persistently colonized with multi-drug resistant bacteria and are the site of extensive horizontal gene transfer of antibiotic resistance genes.</title>
        <authorList>
            <person name="Diorio-Toth L."/>
        </authorList>
    </citation>
    <scope>NUCLEOTIDE SEQUENCE</scope>
    <source>
        <strain evidence="1">GD03851</strain>
    </source>
</reference>
<evidence type="ECO:0000313" key="1">
    <source>
        <dbReference type="EMBL" id="MDH0657326.1"/>
    </source>
</evidence>
<accession>A0AA42LBI1</accession>